<evidence type="ECO:0000313" key="7">
    <source>
        <dbReference type="EMBL" id="SFR34710.1"/>
    </source>
</evidence>
<sequence>MKTDVLGRRDGDADAGPLARLGHHRARDGSDGAPVALDLDRPHAALVVGKRGYGKSYTLGVLAEEAARAPGVAPVVVDPMGVFSGLTESATFAAEVIQHPTVRADAIPPAAWPALVGTDPDSPVGSTVWRAASETGTLSAMRAFVDVPPEDSRVGPETTRAAQNRLRRADSWGVFDPDGLDASALCGPGATVLDCSALDPAPTNAVVYAVARSLYDARVRGAVERLPWLFLDEAHVFFDGVAAPALRAILTRGRAPGVSLVAATQRPSALPDVALSQSDLRMVHRLTAGPDVRALTAADPTYLSAGVATRLPTRPGDVLVVDDTAEAAYDVRVRTRGTPHGGESPRASAVAADDTGDADRSADGRDTGDEAGDAARTADSAGTETAE</sequence>
<feature type="region of interest" description="Disordered" evidence="5">
    <location>
        <begin position="333"/>
        <end position="387"/>
    </location>
</feature>
<accession>A0A1I6FXT5</accession>
<evidence type="ECO:0000256" key="5">
    <source>
        <dbReference type="SAM" id="MobiDB-lite"/>
    </source>
</evidence>
<dbReference type="OrthoDB" id="107033at2157"/>
<dbReference type="RefSeq" id="WP_139229676.1">
    <property type="nucleotide sequence ID" value="NZ_FOYS01000001.1"/>
</dbReference>
<comment type="similarity">
    <text evidence="1">Belongs to the HerA family.</text>
</comment>
<proteinExistence type="inferred from homology"/>
<protein>
    <recommendedName>
        <fullName evidence="6">Helicase HerA central domain-containing protein</fullName>
    </recommendedName>
</protein>
<dbReference type="Pfam" id="PF01935">
    <property type="entry name" value="DUF87"/>
    <property type="match status" value="1"/>
</dbReference>
<feature type="compositionally biased region" description="Basic and acidic residues" evidence="5">
    <location>
        <begin position="357"/>
        <end position="368"/>
    </location>
</feature>
<dbReference type="InterPro" id="IPR002789">
    <property type="entry name" value="HerA_central"/>
</dbReference>
<gene>
    <name evidence="7" type="ORF">SAMN04488124_0502</name>
</gene>
<dbReference type="Proteomes" id="UP000243250">
    <property type="component" value="Unassembled WGS sequence"/>
</dbReference>
<evidence type="ECO:0000259" key="6">
    <source>
        <dbReference type="Pfam" id="PF01935"/>
    </source>
</evidence>
<dbReference type="EMBL" id="FOYS01000001">
    <property type="protein sequence ID" value="SFR34710.1"/>
    <property type="molecule type" value="Genomic_DNA"/>
</dbReference>
<dbReference type="AlphaFoldDB" id="A0A1I6FXT5"/>
<comment type="catalytic activity">
    <reaction evidence="4">
        <text>ATP + H2O = ADP + phosphate + H(+)</text>
        <dbReference type="Rhea" id="RHEA:13065"/>
        <dbReference type="ChEBI" id="CHEBI:15377"/>
        <dbReference type="ChEBI" id="CHEBI:15378"/>
        <dbReference type="ChEBI" id="CHEBI:30616"/>
        <dbReference type="ChEBI" id="CHEBI:43474"/>
        <dbReference type="ChEBI" id="CHEBI:456216"/>
        <dbReference type="EC" id="5.6.2.4"/>
    </reaction>
</comment>
<feature type="region of interest" description="Disordered" evidence="5">
    <location>
        <begin position="1"/>
        <end position="34"/>
    </location>
</feature>
<evidence type="ECO:0000256" key="3">
    <source>
        <dbReference type="ARBA" id="ARBA00048954"/>
    </source>
</evidence>
<evidence type="ECO:0000256" key="1">
    <source>
        <dbReference type="ARBA" id="ARBA00007816"/>
    </source>
</evidence>
<evidence type="ECO:0000313" key="8">
    <source>
        <dbReference type="Proteomes" id="UP000243250"/>
    </source>
</evidence>
<dbReference type="GO" id="GO:0043138">
    <property type="term" value="F:3'-5' DNA helicase activity"/>
    <property type="evidence" value="ECO:0007669"/>
    <property type="project" value="UniProtKB-EC"/>
</dbReference>
<comment type="catalytic activity">
    <reaction evidence="2">
        <text>Couples ATP hydrolysis with the unwinding of duplex DNA by translocating in the 3'-5' direction.</text>
        <dbReference type="EC" id="5.6.2.4"/>
    </reaction>
</comment>
<dbReference type="InterPro" id="IPR008571">
    <property type="entry name" value="HerA-like"/>
</dbReference>
<evidence type="ECO:0000256" key="2">
    <source>
        <dbReference type="ARBA" id="ARBA00034617"/>
    </source>
</evidence>
<comment type="catalytic activity">
    <reaction evidence="3">
        <text>ATP + H2O = ADP + phosphate + H(+)</text>
        <dbReference type="Rhea" id="RHEA:13065"/>
        <dbReference type="ChEBI" id="CHEBI:15377"/>
        <dbReference type="ChEBI" id="CHEBI:15378"/>
        <dbReference type="ChEBI" id="CHEBI:30616"/>
        <dbReference type="ChEBI" id="CHEBI:43474"/>
        <dbReference type="ChEBI" id="CHEBI:456216"/>
        <dbReference type="EC" id="5.6.2.3"/>
    </reaction>
</comment>
<dbReference type="PANTHER" id="PTHR42957:SF1">
    <property type="entry name" value="HELICASE MJ1565-RELATED"/>
    <property type="match status" value="1"/>
</dbReference>
<reference evidence="8" key="1">
    <citation type="submission" date="2016-10" db="EMBL/GenBank/DDBJ databases">
        <authorList>
            <person name="Varghese N."/>
            <person name="Submissions S."/>
        </authorList>
    </citation>
    <scope>NUCLEOTIDE SEQUENCE [LARGE SCALE GENOMIC DNA]</scope>
    <source>
        <strain evidence="8">CGMCC 1.8711</strain>
    </source>
</reference>
<evidence type="ECO:0000256" key="4">
    <source>
        <dbReference type="ARBA" id="ARBA00048988"/>
    </source>
</evidence>
<dbReference type="InterPro" id="IPR027417">
    <property type="entry name" value="P-loop_NTPase"/>
</dbReference>
<dbReference type="GO" id="GO:0043139">
    <property type="term" value="F:5'-3' DNA helicase activity"/>
    <property type="evidence" value="ECO:0007669"/>
    <property type="project" value="UniProtKB-EC"/>
</dbReference>
<name>A0A1I6FXT5_9EURY</name>
<dbReference type="Gene3D" id="3.40.50.300">
    <property type="entry name" value="P-loop containing nucleotide triphosphate hydrolases"/>
    <property type="match status" value="2"/>
</dbReference>
<dbReference type="SUPFAM" id="SSF52540">
    <property type="entry name" value="P-loop containing nucleoside triphosphate hydrolases"/>
    <property type="match status" value="1"/>
</dbReference>
<feature type="domain" description="Helicase HerA central" evidence="6">
    <location>
        <begin position="30"/>
        <end position="96"/>
    </location>
</feature>
<keyword evidence="8" id="KW-1185">Reference proteome</keyword>
<dbReference type="PANTHER" id="PTHR42957">
    <property type="entry name" value="HELICASE MJ1565-RELATED"/>
    <property type="match status" value="1"/>
</dbReference>
<feature type="compositionally biased region" description="Basic and acidic residues" evidence="5">
    <location>
        <begin position="1"/>
        <end position="12"/>
    </location>
</feature>
<organism evidence="7 8">
    <name type="scientific">Halogeometricum limi</name>
    <dbReference type="NCBI Taxonomy" id="555875"/>
    <lineage>
        <taxon>Archaea</taxon>
        <taxon>Methanobacteriati</taxon>
        <taxon>Methanobacteriota</taxon>
        <taxon>Stenosarchaea group</taxon>
        <taxon>Halobacteria</taxon>
        <taxon>Halobacteriales</taxon>
        <taxon>Haloferacaceae</taxon>
        <taxon>Halogeometricum</taxon>
    </lineage>
</organism>
<dbReference type="STRING" id="555875.SAMN04488124_0502"/>